<evidence type="ECO:0000313" key="2">
    <source>
        <dbReference type="EMBL" id="PIO23266.1"/>
    </source>
</evidence>
<dbReference type="OrthoDB" id="5102063at2759"/>
<dbReference type="Proteomes" id="UP000228934">
    <property type="component" value="Unassembled WGS sequence"/>
</dbReference>
<feature type="domain" description="Protein-arginine deiminase (PAD) central" evidence="1">
    <location>
        <begin position="24"/>
        <end position="176"/>
    </location>
</feature>
<dbReference type="GO" id="GO:0005634">
    <property type="term" value="C:nucleus"/>
    <property type="evidence" value="ECO:0007669"/>
    <property type="project" value="TreeGrafter"/>
</dbReference>
<dbReference type="InterPro" id="IPR004303">
    <property type="entry name" value="PAD"/>
</dbReference>
<feature type="non-terminal residue" evidence="2">
    <location>
        <position position="1"/>
    </location>
</feature>
<dbReference type="GO" id="GO:0004668">
    <property type="term" value="F:protein-arginine deiminase activity"/>
    <property type="evidence" value="ECO:0007669"/>
    <property type="project" value="InterPro"/>
</dbReference>
<dbReference type="GO" id="GO:0005509">
    <property type="term" value="F:calcium ion binding"/>
    <property type="evidence" value="ECO:0007669"/>
    <property type="project" value="InterPro"/>
</dbReference>
<dbReference type="AlphaFoldDB" id="A0A2G9R5W9"/>
<dbReference type="Pfam" id="PF08527">
    <property type="entry name" value="PAD_M"/>
    <property type="match status" value="1"/>
</dbReference>
<dbReference type="FunFam" id="2.60.40.1700:FF:000001">
    <property type="entry name" value="Protein-arginine deiminase type-2"/>
    <property type="match status" value="1"/>
</dbReference>
<name>A0A2G9R5W9_AQUCT</name>
<dbReference type="EMBL" id="KV960641">
    <property type="protein sequence ID" value="PIO23266.1"/>
    <property type="molecule type" value="Genomic_DNA"/>
</dbReference>
<reference evidence="3" key="1">
    <citation type="journal article" date="2017" name="Nat. Commun.">
        <title>The North American bullfrog draft genome provides insight into hormonal regulation of long noncoding RNA.</title>
        <authorList>
            <person name="Hammond S.A."/>
            <person name="Warren R.L."/>
            <person name="Vandervalk B.P."/>
            <person name="Kucuk E."/>
            <person name="Khan H."/>
            <person name="Gibb E.A."/>
            <person name="Pandoh P."/>
            <person name="Kirk H."/>
            <person name="Zhao Y."/>
            <person name="Jones M."/>
            <person name="Mungall A.J."/>
            <person name="Coope R."/>
            <person name="Pleasance S."/>
            <person name="Moore R.A."/>
            <person name="Holt R.A."/>
            <person name="Round J.M."/>
            <person name="Ohora S."/>
            <person name="Walle B.V."/>
            <person name="Veldhoen N."/>
            <person name="Helbing C.C."/>
            <person name="Birol I."/>
        </authorList>
    </citation>
    <scope>NUCLEOTIDE SEQUENCE [LARGE SCALE GENOMIC DNA]</scope>
</reference>
<organism evidence="2 3">
    <name type="scientific">Aquarana catesbeiana</name>
    <name type="common">American bullfrog</name>
    <name type="synonym">Rana catesbeiana</name>
    <dbReference type="NCBI Taxonomy" id="8400"/>
    <lineage>
        <taxon>Eukaryota</taxon>
        <taxon>Metazoa</taxon>
        <taxon>Chordata</taxon>
        <taxon>Craniata</taxon>
        <taxon>Vertebrata</taxon>
        <taxon>Euteleostomi</taxon>
        <taxon>Amphibia</taxon>
        <taxon>Batrachia</taxon>
        <taxon>Anura</taxon>
        <taxon>Neobatrachia</taxon>
        <taxon>Ranoidea</taxon>
        <taxon>Ranidae</taxon>
        <taxon>Aquarana</taxon>
    </lineage>
</organism>
<dbReference type="InterPro" id="IPR036556">
    <property type="entry name" value="PAD_central_sf"/>
</dbReference>
<dbReference type="Gene3D" id="2.60.40.1700">
    <property type="entry name" value="Protein-arginine deiminase, central domain"/>
    <property type="match status" value="1"/>
</dbReference>
<dbReference type="PANTHER" id="PTHR10837">
    <property type="entry name" value="PEPTIDYLARGININE DEIMINASE"/>
    <property type="match status" value="1"/>
</dbReference>
<dbReference type="SUPFAM" id="SSF110083">
    <property type="entry name" value="Peptidylarginine deiminase Pad4, middle domain"/>
    <property type="match status" value="1"/>
</dbReference>
<proteinExistence type="predicted"/>
<evidence type="ECO:0000259" key="1">
    <source>
        <dbReference type="Pfam" id="PF08527"/>
    </source>
</evidence>
<sequence length="186" mass="20991">VKISYYISQGSDPVSSIILYVTSVAISLDVDVNRIGFVSRGMKNKDTWTWGPNGRGAILLVNCDRDRNSSGLPDNEDSEGTPNAADVKDMSPMFLTAEGPDEIFDDYRVILEIEPCDSKRLRVYRQGKFQFKHVLGMGKLGYEVQRKNRDEMKFYVEGLQFPDTEFSGLVYVKVKLQSTQDLVSSQ</sequence>
<gene>
    <name evidence="2" type="ORF">AB205_0200030</name>
</gene>
<accession>A0A2G9R5W9</accession>
<dbReference type="GO" id="GO:0005737">
    <property type="term" value="C:cytoplasm"/>
    <property type="evidence" value="ECO:0007669"/>
    <property type="project" value="InterPro"/>
</dbReference>
<keyword evidence="3" id="KW-1185">Reference proteome</keyword>
<evidence type="ECO:0000313" key="3">
    <source>
        <dbReference type="Proteomes" id="UP000228934"/>
    </source>
</evidence>
<dbReference type="PANTHER" id="PTHR10837:SF11">
    <property type="entry name" value="PROTEIN-ARGININE DEIMINASE TYPE-1"/>
    <property type="match status" value="1"/>
</dbReference>
<dbReference type="InterPro" id="IPR013733">
    <property type="entry name" value="Prot_Arg_deaminase_cen_dom"/>
</dbReference>
<protein>
    <recommendedName>
        <fullName evidence="1">Protein-arginine deiminase (PAD) central domain-containing protein</fullName>
    </recommendedName>
</protein>